<evidence type="ECO:0000313" key="7">
    <source>
        <dbReference type="EnsemblMetazoa" id="XP_038073196.1"/>
    </source>
</evidence>
<dbReference type="GO" id="GO:0005829">
    <property type="term" value="C:cytosol"/>
    <property type="evidence" value="ECO:0007669"/>
    <property type="project" value="TreeGrafter"/>
</dbReference>
<feature type="domain" description="UBA" evidence="6">
    <location>
        <begin position="26"/>
        <end position="67"/>
    </location>
</feature>
<dbReference type="Pfam" id="PF22562">
    <property type="entry name" value="UBA_7"/>
    <property type="match status" value="1"/>
</dbReference>
<dbReference type="InterPro" id="IPR015940">
    <property type="entry name" value="UBA"/>
</dbReference>
<dbReference type="NCBIfam" id="TIGR00283">
    <property type="entry name" value="arch_pth2"/>
    <property type="match status" value="1"/>
</dbReference>
<organism evidence="7 8">
    <name type="scientific">Patiria miniata</name>
    <name type="common">Bat star</name>
    <name type="synonym">Asterina miniata</name>
    <dbReference type="NCBI Taxonomy" id="46514"/>
    <lineage>
        <taxon>Eukaryota</taxon>
        <taxon>Metazoa</taxon>
        <taxon>Echinodermata</taxon>
        <taxon>Eleutherozoa</taxon>
        <taxon>Asterozoa</taxon>
        <taxon>Asteroidea</taxon>
        <taxon>Valvatacea</taxon>
        <taxon>Valvatida</taxon>
        <taxon>Asterinidae</taxon>
        <taxon>Patiria</taxon>
    </lineage>
</organism>
<evidence type="ECO:0000256" key="2">
    <source>
        <dbReference type="ARBA" id="ARBA00022801"/>
    </source>
</evidence>
<dbReference type="InterPro" id="IPR009060">
    <property type="entry name" value="UBA-like_sf"/>
</dbReference>
<dbReference type="EnsemblMetazoa" id="XM_038217268.1">
    <property type="protein sequence ID" value="XP_038073196.1"/>
    <property type="gene ID" value="LOC119741494"/>
</dbReference>
<dbReference type="EnsemblMetazoa" id="XM_038217267.1">
    <property type="protein sequence ID" value="XP_038073195.1"/>
    <property type="gene ID" value="LOC119741494"/>
</dbReference>
<dbReference type="RefSeq" id="XP_038073196.1">
    <property type="nucleotide sequence ID" value="XM_038217268.1"/>
</dbReference>
<keyword evidence="8" id="KW-1185">Reference proteome</keyword>
<dbReference type="GeneID" id="119741494"/>
<dbReference type="FunFam" id="3.40.1490.10:FF:000002">
    <property type="entry name" value="Peptidyl-tRNA hydrolase 2, mitochondrial"/>
    <property type="match status" value="1"/>
</dbReference>
<dbReference type="Proteomes" id="UP000887568">
    <property type="component" value="Unplaced"/>
</dbReference>
<dbReference type="InterPro" id="IPR023476">
    <property type="entry name" value="Pep_tRNA_hydro_II_dom_sf"/>
</dbReference>
<dbReference type="PROSITE" id="PS50030">
    <property type="entry name" value="UBA"/>
    <property type="match status" value="1"/>
</dbReference>
<dbReference type="PANTHER" id="PTHR12649:SF29">
    <property type="entry name" value="AMINOACYL-TRNA HYDROLASE"/>
    <property type="match status" value="1"/>
</dbReference>
<feature type="region of interest" description="Disordered" evidence="5">
    <location>
        <begin position="1"/>
        <end position="29"/>
    </location>
</feature>
<dbReference type="SUPFAM" id="SSF46934">
    <property type="entry name" value="UBA-like"/>
    <property type="match status" value="1"/>
</dbReference>
<keyword evidence="2" id="KW-0378">Hydrolase</keyword>
<dbReference type="InterPro" id="IPR002833">
    <property type="entry name" value="PTH2"/>
</dbReference>
<comment type="similarity">
    <text evidence="3">Belongs to the PTH2 family.</text>
</comment>
<dbReference type="EnsemblMetazoa" id="XM_038217266.1">
    <property type="protein sequence ID" value="XP_038073194.1"/>
    <property type="gene ID" value="LOC119741494"/>
</dbReference>
<protein>
    <recommendedName>
        <fullName evidence="1">peptidyl-tRNA hydrolase</fullName>
        <ecNumber evidence="1">3.1.1.29</ecNumber>
    </recommendedName>
</protein>
<dbReference type="PANTHER" id="PTHR12649">
    <property type="entry name" value="PEPTIDYL-TRNA HYDROLASE 2"/>
    <property type="match status" value="1"/>
</dbReference>
<dbReference type="Gene3D" id="3.40.1490.10">
    <property type="entry name" value="Bit1"/>
    <property type="match status" value="1"/>
</dbReference>
<comment type="catalytic activity">
    <reaction evidence="4">
        <text>an N-acyl-L-alpha-aminoacyl-tRNA + H2O = an N-acyl-L-amino acid + a tRNA + H(+)</text>
        <dbReference type="Rhea" id="RHEA:54448"/>
        <dbReference type="Rhea" id="RHEA-COMP:10123"/>
        <dbReference type="Rhea" id="RHEA-COMP:13883"/>
        <dbReference type="ChEBI" id="CHEBI:15377"/>
        <dbReference type="ChEBI" id="CHEBI:15378"/>
        <dbReference type="ChEBI" id="CHEBI:59874"/>
        <dbReference type="ChEBI" id="CHEBI:78442"/>
        <dbReference type="ChEBI" id="CHEBI:138191"/>
        <dbReference type="EC" id="3.1.1.29"/>
    </reaction>
</comment>
<dbReference type="OrthoDB" id="1733656at2759"/>
<evidence type="ECO:0000256" key="3">
    <source>
        <dbReference type="ARBA" id="ARBA00038050"/>
    </source>
</evidence>
<dbReference type="RefSeq" id="XP_038073195.1">
    <property type="nucleotide sequence ID" value="XM_038217267.1"/>
</dbReference>
<proteinExistence type="inferred from homology"/>
<reference evidence="7" key="1">
    <citation type="submission" date="2022-11" db="UniProtKB">
        <authorList>
            <consortium name="EnsemblMetazoa"/>
        </authorList>
    </citation>
    <scope>IDENTIFICATION</scope>
</reference>
<evidence type="ECO:0000259" key="6">
    <source>
        <dbReference type="PROSITE" id="PS50030"/>
    </source>
</evidence>
<dbReference type="GO" id="GO:0004045">
    <property type="term" value="F:peptidyl-tRNA hydrolase activity"/>
    <property type="evidence" value="ECO:0007669"/>
    <property type="project" value="UniProtKB-EC"/>
</dbReference>
<evidence type="ECO:0000256" key="1">
    <source>
        <dbReference type="ARBA" id="ARBA00013260"/>
    </source>
</evidence>
<dbReference type="AlphaFoldDB" id="A0A914BAV0"/>
<evidence type="ECO:0000256" key="5">
    <source>
        <dbReference type="SAM" id="MobiDB-lite"/>
    </source>
</evidence>
<dbReference type="RefSeq" id="XP_038073194.1">
    <property type="nucleotide sequence ID" value="XM_038217266.1"/>
</dbReference>
<evidence type="ECO:0000256" key="4">
    <source>
        <dbReference type="ARBA" id="ARBA00048707"/>
    </source>
</evidence>
<sequence>MSDSDRPPPVEARLPGLRPEPEGGPAVNPEHLRALSEMGIPEAMAEKALLLTGGQSLEAAAAWYFDGGDENVSVTTDSYMDDGSEEQMLQAVQRVGADLFMTGQPMYETRPGEQNLVPCSGTLGGSDRIKMVFVVNEELKMGKGKIAAQVAHSCLGLYRTLLQDRARHEHCLVRWETQGETKIVLCGSNAEHLLDLQKRASFASLPSHLTQDAGRTQVPAESFTVLSIFGEAKQVDQITGALSLL</sequence>
<dbReference type="EC" id="3.1.1.29" evidence="1"/>
<accession>A0A914BAV0</accession>
<dbReference type="Gene3D" id="1.10.8.10">
    <property type="entry name" value="DNA helicase RuvA subunit, C-terminal domain"/>
    <property type="match status" value="1"/>
</dbReference>
<dbReference type="OMA" id="AISWIFE"/>
<evidence type="ECO:0000313" key="8">
    <source>
        <dbReference type="Proteomes" id="UP000887568"/>
    </source>
</evidence>
<dbReference type="Pfam" id="PF01981">
    <property type="entry name" value="PTH2"/>
    <property type="match status" value="1"/>
</dbReference>
<dbReference type="SUPFAM" id="SSF102462">
    <property type="entry name" value="Peptidyl-tRNA hydrolase II"/>
    <property type="match status" value="1"/>
</dbReference>
<name>A0A914BAV0_PATMI</name>